<dbReference type="Proteomes" id="UP000235371">
    <property type="component" value="Unassembled WGS sequence"/>
</dbReference>
<feature type="signal peptide" evidence="1">
    <location>
        <begin position="1"/>
        <end position="21"/>
    </location>
</feature>
<dbReference type="RefSeq" id="XP_024742524.1">
    <property type="nucleotide sequence ID" value="XM_024879325.1"/>
</dbReference>
<evidence type="ECO:0008006" key="4">
    <source>
        <dbReference type="Google" id="ProtNLM"/>
    </source>
</evidence>
<sequence>MRFSTTSLMPLLPLLTTTTTAFSCNSTFPLTVCCGAYIPYETGSATDLAIFCGPAPLNSTIDMATNITSTEAYCPAAASVTDQRYPGCCQRYESREEMAFNCLPQ</sequence>
<feature type="chain" id="PRO_5014367513" description="Hydrophobin" evidence="1">
    <location>
        <begin position="22"/>
        <end position="105"/>
    </location>
</feature>
<protein>
    <recommendedName>
        <fullName evidence="4">Hydrophobin</fullName>
    </recommendedName>
</protein>
<proteinExistence type="predicted"/>
<evidence type="ECO:0000256" key="1">
    <source>
        <dbReference type="SAM" id="SignalP"/>
    </source>
</evidence>
<keyword evidence="3" id="KW-1185">Reference proteome</keyword>
<dbReference type="GeneID" id="36587402"/>
<name>A0A2J6TRH3_9HELO</name>
<dbReference type="InParanoid" id="A0A2J6TRH3"/>
<gene>
    <name evidence="2" type="ORF">K444DRAFT_608193</name>
</gene>
<accession>A0A2J6TRH3</accession>
<evidence type="ECO:0000313" key="2">
    <source>
        <dbReference type="EMBL" id="PMD65620.1"/>
    </source>
</evidence>
<reference evidence="2 3" key="1">
    <citation type="submission" date="2016-04" db="EMBL/GenBank/DDBJ databases">
        <title>A degradative enzymes factory behind the ericoid mycorrhizal symbiosis.</title>
        <authorList>
            <consortium name="DOE Joint Genome Institute"/>
            <person name="Martino E."/>
            <person name="Morin E."/>
            <person name="Grelet G."/>
            <person name="Kuo A."/>
            <person name="Kohler A."/>
            <person name="Daghino S."/>
            <person name="Barry K."/>
            <person name="Choi C."/>
            <person name="Cichocki N."/>
            <person name="Clum A."/>
            <person name="Copeland A."/>
            <person name="Hainaut M."/>
            <person name="Haridas S."/>
            <person name="Labutti K."/>
            <person name="Lindquist E."/>
            <person name="Lipzen A."/>
            <person name="Khouja H.-R."/>
            <person name="Murat C."/>
            <person name="Ohm R."/>
            <person name="Olson A."/>
            <person name="Spatafora J."/>
            <person name="Veneault-Fourrey C."/>
            <person name="Henrissat B."/>
            <person name="Grigoriev I."/>
            <person name="Martin F."/>
            <person name="Perotto S."/>
        </authorList>
    </citation>
    <scope>NUCLEOTIDE SEQUENCE [LARGE SCALE GENOMIC DNA]</scope>
    <source>
        <strain evidence="2 3">E</strain>
    </source>
</reference>
<evidence type="ECO:0000313" key="3">
    <source>
        <dbReference type="Proteomes" id="UP000235371"/>
    </source>
</evidence>
<dbReference type="EMBL" id="KZ613746">
    <property type="protein sequence ID" value="PMD65620.1"/>
    <property type="molecule type" value="Genomic_DNA"/>
</dbReference>
<organism evidence="2 3">
    <name type="scientific">Hyaloscypha bicolor E</name>
    <dbReference type="NCBI Taxonomy" id="1095630"/>
    <lineage>
        <taxon>Eukaryota</taxon>
        <taxon>Fungi</taxon>
        <taxon>Dikarya</taxon>
        <taxon>Ascomycota</taxon>
        <taxon>Pezizomycotina</taxon>
        <taxon>Leotiomycetes</taxon>
        <taxon>Helotiales</taxon>
        <taxon>Hyaloscyphaceae</taxon>
        <taxon>Hyaloscypha</taxon>
        <taxon>Hyaloscypha bicolor</taxon>
    </lineage>
</organism>
<dbReference type="AlphaFoldDB" id="A0A2J6TRH3"/>
<keyword evidence="1" id="KW-0732">Signal</keyword>
<dbReference type="OrthoDB" id="3528284at2759"/>
<dbReference type="PROSITE" id="PS51257">
    <property type="entry name" value="PROKAR_LIPOPROTEIN"/>
    <property type="match status" value="1"/>
</dbReference>